<accession>A0ABV8CH24</accession>
<reference evidence="2" key="1">
    <citation type="journal article" date="2019" name="Int. J. Syst. Evol. Microbiol.">
        <title>The Global Catalogue of Microorganisms (GCM) 10K type strain sequencing project: providing services to taxonomists for standard genome sequencing and annotation.</title>
        <authorList>
            <consortium name="The Broad Institute Genomics Platform"/>
            <consortium name="The Broad Institute Genome Sequencing Center for Infectious Disease"/>
            <person name="Wu L."/>
            <person name="Ma J."/>
        </authorList>
    </citation>
    <scope>NUCLEOTIDE SEQUENCE [LARGE SCALE GENOMIC DNA]</scope>
    <source>
        <strain evidence="2">CCUG 59858</strain>
    </source>
</reference>
<gene>
    <name evidence="1" type="ORF">ACFORL_10645</name>
</gene>
<comment type="caution">
    <text evidence="1">The sequence shown here is derived from an EMBL/GenBank/DDBJ whole genome shotgun (WGS) entry which is preliminary data.</text>
</comment>
<organism evidence="1 2">
    <name type="scientific">Legionella dresdenensis</name>
    <dbReference type="NCBI Taxonomy" id="450200"/>
    <lineage>
        <taxon>Bacteria</taxon>
        <taxon>Pseudomonadati</taxon>
        <taxon>Pseudomonadota</taxon>
        <taxon>Gammaproteobacteria</taxon>
        <taxon>Legionellales</taxon>
        <taxon>Legionellaceae</taxon>
        <taxon>Legionella</taxon>
    </lineage>
</organism>
<protein>
    <submittedName>
        <fullName evidence="1">Uncharacterized protein</fullName>
    </submittedName>
</protein>
<keyword evidence="2" id="KW-1185">Reference proteome</keyword>
<proteinExistence type="predicted"/>
<evidence type="ECO:0000313" key="2">
    <source>
        <dbReference type="Proteomes" id="UP001595758"/>
    </source>
</evidence>
<name>A0ABV8CH24_9GAMM</name>
<sequence>MPRNNFFFPRANKISLALQLGNWIALAIAIDQFIKKPDFTNAELLMRFLMPLVSILAQNERASFSKIGMYALSNMNLGVSIVNCSLHFSNIPNGQHLADSVLAVGNMLDDFWNGSEQPAANGLC</sequence>
<dbReference type="RefSeq" id="WP_382343828.1">
    <property type="nucleotide sequence ID" value="NZ_JBHSAB010000024.1"/>
</dbReference>
<evidence type="ECO:0000313" key="1">
    <source>
        <dbReference type="EMBL" id="MFC3909527.1"/>
    </source>
</evidence>
<dbReference type="EMBL" id="JBHSAB010000024">
    <property type="protein sequence ID" value="MFC3909527.1"/>
    <property type="molecule type" value="Genomic_DNA"/>
</dbReference>
<dbReference type="Proteomes" id="UP001595758">
    <property type="component" value="Unassembled WGS sequence"/>
</dbReference>